<evidence type="ECO:0000259" key="3">
    <source>
        <dbReference type="PROSITE" id="PS50097"/>
    </source>
</evidence>
<dbReference type="CDD" id="cd18186">
    <property type="entry name" value="BTB_POZ_ZBTB_KLHL-like"/>
    <property type="match status" value="1"/>
</dbReference>
<protein>
    <recommendedName>
        <fullName evidence="3">BTB domain-containing protein</fullName>
    </recommendedName>
</protein>
<accession>A0A388MF34</accession>
<dbReference type="PROSITE" id="PS50097">
    <property type="entry name" value="BTB"/>
    <property type="match status" value="1"/>
</dbReference>
<proteinExistence type="predicted"/>
<dbReference type="InterPro" id="IPR011333">
    <property type="entry name" value="SKP1/BTB/POZ_sf"/>
</dbReference>
<dbReference type="SUPFAM" id="SSF54695">
    <property type="entry name" value="POZ domain"/>
    <property type="match status" value="1"/>
</dbReference>
<dbReference type="PANTHER" id="PTHR46306">
    <property type="entry name" value="BTB/POZ DOMAIN-CONTAINING PROTEIN 9"/>
    <property type="match status" value="1"/>
</dbReference>
<reference evidence="4 5" key="1">
    <citation type="journal article" date="2018" name="Cell">
        <title>The Chara Genome: Secondary Complexity and Implications for Plant Terrestrialization.</title>
        <authorList>
            <person name="Nishiyama T."/>
            <person name="Sakayama H."/>
            <person name="Vries J.D."/>
            <person name="Buschmann H."/>
            <person name="Saint-Marcoux D."/>
            <person name="Ullrich K.K."/>
            <person name="Haas F.B."/>
            <person name="Vanderstraeten L."/>
            <person name="Becker D."/>
            <person name="Lang D."/>
            <person name="Vosolsobe S."/>
            <person name="Rombauts S."/>
            <person name="Wilhelmsson P.K.I."/>
            <person name="Janitza P."/>
            <person name="Kern R."/>
            <person name="Heyl A."/>
            <person name="Rumpler F."/>
            <person name="Villalobos L.I.A.C."/>
            <person name="Clay J.M."/>
            <person name="Skokan R."/>
            <person name="Toyoda A."/>
            <person name="Suzuki Y."/>
            <person name="Kagoshima H."/>
            <person name="Schijlen E."/>
            <person name="Tajeshwar N."/>
            <person name="Catarino B."/>
            <person name="Hetherington A.J."/>
            <person name="Saltykova A."/>
            <person name="Bonnot C."/>
            <person name="Breuninger H."/>
            <person name="Symeonidi A."/>
            <person name="Radhakrishnan G.V."/>
            <person name="Van Nieuwerburgh F."/>
            <person name="Deforce D."/>
            <person name="Chang C."/>
            <person name="Karol K.G."/>
            <person name="Hedrich R."/>
            <person name="Ulvskov P."/>
            <person name="Glockner G."/>
            <person name="Delwiche C.F."/>
            <person name="Petrasek J."/>
            <person name="Van de Peer Y."/>
            <person name="Friml J."/>
            <person name="Beilby M."/>
            <person name="Dolan L."/>
            <person name="Kohara Y."/>
            <person name="Sugano S."/>
            <person name="Fujiyama A."/>
            <person name="Delaux P.-M."/>
            <person name="Quint M."/>
            <person name="TheiBen G."/>
            <person name="Hagemann M."/>
            <person name="Harholt J."/>
            <person name="Dunand C."/>
            <person name="Zachgo S."/>
            <person name="Langdale J."/>
            <person name="Maumus F."/>
            <person name="Straeten D.V.D."/>
            <person name="Gould S.B."/>
            <person name="Rensing S.A."/>
        </authorList>
    </citation>
    <scope>NUCLEOTIDE SEQUENCE [LARGE SCALE GENOMIC DNA]</scope>
    <source>
        <strain evidence="4 5">S276</strain>
    </source>
</reference>
<dbReference type="STRING" id="69332.A0A388MF34"/>
<dbReference type="Proteomes" id="UP000265515">
    <property type="component" value="Unassembled WGS sequence"/>
</dbReference>
<feature type="domain" description="BTB" evidence="3">
    <location>
        <begin position="42"/>
        <end position="102"/>
    </location>
</feature>
<keyword evidence="5" id="KW-1185">Reference proteome</keyword>
<feature type="compositionally biased region" description="Basic and acidic residues" evidence="2">
    <location>
        <begin position="626"/>
        <end position="636"/>
    </location>
</feature>
<dbReference type="SMART" id="SM00225">
    <property type="entry name" value="BTB"/>
    <property type="match status" value="1"/>
</dbReference>
<gene>
    <name evidence="4" type="ORF">CBR_g58774</name>
</gene>
<evidence type="ECO:0000256" key="1">
    <source>
        <dbReference type="ARBA" id="ARBA00004906"/>
    </source>
</evidence>
<dbReference type="Gramene" id="GBG93089">
    <property type="protein sequence ID" value="GBG93089"/>
    <property type="gene ID" value="CBR_g58774"/>
</dbReference>
<dbReference type="Pfam" id="PF00651">
    <property type="entry name" value="BTB"/>
    <property type="match status" value="1"/>
</dbReference>
<name>A0A388MF34_CHABU</name>
<dbReference type="Gene3D" id="3.30.710.10">
    <property type="entry name" value="Potassium Channel Kv1.1, Chain A"/>
    <property type="match status" value="1"/>
</dbReference>
<dbReference type="EMBL" id="BFEA01001226">
    <property type="protein sequence ID" value="GBG93089.1"/>
    <property type="molecule type" value="Genomic_DNA"/>
</dbReference>
<evidence type="ECO:0000256" key="2">
    <source>
        <dbReference type="SAM" id="MobiDB-lite"/>
    </source>
</evidence>
<comment type="pathway">
    <text evidence="1">Protein modification; protein ubiquitination.</text>
</comment>
<organism evidence="4 5">
    <name type="scientific">Chara braunii</name>
    <name type="common">Braun's stonewort</name>
    <dbReference type="NCBI Taxonomy" id="69332"/>
    <lineage>
        <taxon>Eukaryota</taxon>
        <taxon>Viridiplantae</taxon>
        <taxon>Streptophyta</taxon>
        <taxon>Charophyceae</taxon>
        <taxon>Charales</taxon>
        <taxon>Characeae</taxon>
        <taxon>Chara</taxon>
    </lineage>
</organism>
<comment type="caution">
    <text evidence="4">The sequence shown here is derived from an EMBL/GenBank/DDBJ whole genome shotgun (WGS) entry which is preliminary data.</text>
</comment>
<dbReference type="AlphaFoldDB" id="A0A388MF34"/>
<dbReference type="InterPro" id="IPR052407">
    <property type="entry name" value="BTB_POZ_domain_cont_9"/>
</dbReference>
<evidence type="ECO:0000313" key="4">
    <source>
        <dbReference type="EMBL" id="GBG93089.1"/>
    </source>
</evidence>
<feature type="region of interest" description="Disordered" evidence="2">
    <location>
        <begin position="615"/>
        <end position="636"/>
    </location>
</feature>
<dbReference type="Gene3D" id="2.60.120.920">
    <property type="match status" value="1"/>
</dbReference>
<sequence length="654" mass="72812">MSDRGAILCPSLSKWVEKDEVAKREKQLLYSVRTILCRPELLDVTFVCKHGREVRANRAFLASGSEYFLKLLYGDMKESSMDRIPLPDATAGSLQIVIGYLHGHDFMWNHSCLDEMVEVYCLAAQYQVDLLCQRILLMVQSLIYACEFGCLLNAAIPRHAEELLKVAVKVMNKVLVFDSTSFKGWSKESIEYCLENVQFHPNVTETMVAEAVLSAASNNGSVADEGEISQDQTVVDGSKAEGSGDSVSVKIPSCSEASGEKDCDRDTCGSLSSEDLREIFECHINLAFVDPLFMGTRIEPLQILRHQVITAAYKAQSILLSRGLPVQSIWNPFTVPWRSLSPRVSFAPVKSPGGEIGNGYADVSVPSLWSHDPLSNFVISEQLPQQVQCINKANVSHAILRLPLQCGLHIWRVRSPTLGNRFGAGVVSSTELDMFGARRVNKSWLLYGHLKLEKPTVMPNLWPKPQDFLSVCPMKRFSESGDAVFVILDMTKKSLTFANRLKDYLDANGTYPAAATDLPCHEPLYPAVHMQEPGSVEIEWIQSSPREQSFRPIYRLPSEGDSHRGSLRCLAICRLLAHCCSQAPICTEHLQLQKRTGRERDAWCTQPAMVGGVPWSSSSEQAYESKGLEEEEKWKHDTNSGIGLAADKNLGTHW</sequence>
<dbReference type="GO" id="GO:0005737">
    <property type="term" value="C:cytoplasm"/>
    <property type="evidence" value="ECO:0007669"/>
    <property type="project" value="TreeGrafter"/>
</dbReference>
<evidence type="ECO:0000313" key="5">
    <source>
        <dbReference type="Proteomes" id="UP000265515"/>
    </source>
</evidence>
<dbReference type="PANTHER" id="PTHR46306:SF1">
    <property type="entry name" value="BTB_POZ DOMAIN-CONTAINING PROTEIN 9"/>
    <property type="match status" value="1"/>
</dbReference>
<dbReference type="InterPro" id="IPR043136">
    <property type="entry name" value="B30.2/SPRY_sf"/>
</dbReference>
<dbReference type="InterPro" id="IPR000210">
    <property type="entry name" value="BTB/POZ_dom"/>
</dbReference>